<dbReference type="Gene3D" id="2.60.210.10">
    <property type="entry name" value="Apoptosis, Tumor Necrosis Factor Receptor Associated Protein 2, Chain A"/>
    <property type="match status" value="1"/>
</dbReference>
<dbReference type="Gramene" id="TraesSTA7D03G04456320.1">
    <property type="protein sequence ID" value="TraesSTA7D03G04456320.1.CDS1"/>
    <property type="gene ID" value="TraesSTA7D03G04456320"/>
</dbReference>
<sequence length="350" mass="38766">MEHARTTSITRSERSVQLLEIQGFSTTASMDSDDFITSRWKVGGFEWQLRVYPSGQPCRNHASPWVALGLVLLHETVGIRASLGCQLVDQRGKINPSEEKRMSRIFYDAHDDSDLVPLMARHDVVKSGYLKDDTLTLRCTITVLKDIQIPRIPAEGIIALPSTNLHQHLGALLQSETGADVTFIVCGESFAAHKDILAARSPVFKAQFFGDMKEKCSVRLEVEDMEAAAFRAMLRFIYTDTAPELDQPLEEGTAMAQHLLAASDRYELDRLKLICEIKLSGSINVETAATTLALAEQHNCSKLKDKCIEFIVSTPAVLGAVLATEGYKHLEASCPLVLTELLKSVHLRKS</sequence>
<evidence type="ECO:0000259" key="4">
    <source>
        <dbReference type="PROSITE" id="PS50144"/>
    </source>
</evidence>
<dbReference type="Gramene" id="TraesCAD_scaffold_041999_01G000600.1">
    <property type="protein sequence ID" value="TraesCAD_scaffold_041999_01G000600.1"/>
    <property type="gene ID" value="TraesCAD_scaffold_041999_01G000600"/>
</dbReference>
<dbReference type="PANTHER" id="PTHR26379:SF507">
    <property type="entry name" value="BTB DOMAIN-CONTAINING PROTEIN"/>
    <property type="match status" value="1"/>
</dbReference>
<dbReference type="Gramene" id="TraesLDM7D03G04469910.1">
    <property type="protein sequence ID" value="TraesLDM7D03G04469910.1.CDS1"/>
    <property type="gene ID" value="TraesLDM7D03G04469910"/>
</dbReference>
<dbReference type="STRING" id="4565.A0A3B6TXI7"/>
<dbReference type="Gramene" id="TraesLAC7D03G04409660.1">
    <property type="protein sequence ID" value="TraesLAC7D03G04409660.1.CDS1"/>
    <property type="gene ID" value="TraesLAC7D03G04409660"/>
</dbReference>
<organism evidence="5">
    <name type="scientific">Triticum aestivum</name>
    <name type="common">Wheat</name>
    <dbReference type="NCBI Taxonomy" id="4565"/>
    <lineage>
        <taxon>Eukaryota</taxon>
        <taxon>Viridiplantae</taxon>
        <taxon>Streptophyta</taxon>
        <taxon>Embryophyta</taxon>
        <taxon>Tracheophyta</taxon>
        <taxon>Spermatophyta</taxon>
        <taxon>Magnoliopsida</taxon>
        <taxon>Liliopsida</taxon>
        <taxon>Poales</taxon>
        <taxon>Poaceae</taxon>
        <taxon>BOP clade</taxon>
        <taxon>Pooideae</taxon>
        <taxon>Triticodae</taxon>
        <taxon>Triticeae</taxon>
        <taxon>Triticinae</taxon>
        <taxon>Triticum</taxon>
    </lineage>
</organism>
<dbReference type="SUPFAM" id="SSF49599">
    <property type="entry name" value="TRAF domain-like"/>
    <property type="match status" value="1"/>
</dbReference>
<dbReference type="GO" id="GO:0016567">
    <property type="term" value="P:protein ubiquitination"/>
    <property type="evidence" value="ECO:0007669"/>
    <property type="project" value="InterPro"/>
</dbReference>
<dbReference type="CDD" id="cd18280">
    <property type="entry name" value="BTB_POZ_BPM_plant"/>
    <property type="match status" value="1"/>
</dbReference>
<evidence type="ECO:0000256" key="1">
    <source>
        <dbReference type="ARBA" id="ARBA00004906"/>
    </source>
</evidence>
<dbReference type="Gramene" id="TraesARI7D03G04539250.1">
    <property type="protein sequence ID" value="TraesARI7D03G04539250.1.CDS1"/>
    <property type="gene ID" value="TraesARI7D03G04539250"/>
</dbReference>
<dbReference type="SUPFAM" id="SSF54695">
    <property type="entry name" value="POZ domain"/>
    <property type="match status" value="1"/>
</dbReference>
<dbReference type="InterPro" id="IPR002083">
    <property type="entry name" value="MATH/TRAF_dom"/>
</dbReference>
<dbReference type="SMART" id="SM00225">
    <property type="entry name" value="BTB"/>
    <property type="match status" value="1"/>
</dbReference>
<dbReference type="Gramene" id="TraesMAC7D03G04454430.1">
    <property type="protein sequence ID" value="TraesMAC7D03G04454430.1.CDS1"/>
    <property type="gene ID" value="TraesMAC7D03G04454430"/>
</dbReference>
<dbReference type="OMA" id="CACRIIS"/>
<dbReference type="InterPro" id="IPR056423">
    <property type="entry name" value="BACK_BPM_SPOP"/>
</dbReference>
<dbReference type="Proteomes" id="UP000019116">
    <property type="component" value="Chromosome 7D"/>
</dbReference>
<dbReference type="Gramene" id="TraesCS7D02G459500.1">
    <property type="protein sequence ID" value="TraesCS7D02G459500.1.cds1"/>
    <property type="gene ID" value="TraesCS7D02G459500"/>
</dbReference>
<dbReference type="Gene3D" id="3.30.710.10">
    <property type="entry name" value="Potassium Channel Kv1.1, Chain A"/>
    <property type="match status" value="1"/>
</dbReference>
<dbReference type="Gramene" id="TraesROB_scaffold_047203_01G000600.1">
    <property type="protein sequence ID" value="TraesROB_scaffold_047203_01G000600.1"/>
    <property type="gene ID" value="TraesROB_scaffold_047203_01G000600"/>
</dbReference>
<dbReference type="Pfam" id="PF24570">
    <property type="entry name" value="BACK_BPM_SPOP"/>
    <property type="match status" value="1"/>
</dbReference>
<evidence type="ECO:0000313" key="6">
    <source>
        <dbReference type="Proteomes" id="UP000019116"/>
    </source>
</evidence>
<dbReference type="SMR" id="A0A3B6TXI7"/>
<keyword evidence="6" id="KW-1185">Reference proteome</keyword>
<evidence type="ECO:0000259" key="3">
    <source>
        <dbReference type="PROSITE" id="PS50097"/>
    </source>
</evidence>
<feature type="domain" description="BTB" evidence="3">
    <location>
        <begin position="179"/>
        <end position="240"/>
    </location>
</feature>
<dbReference type="PROSITE" id="PS50097">
    <property type="entry name" value="BTB"/>
    <property type="match status" value="1"/>
</dbReference>
<reference evidence="5" key="2">
    <citation type="submission" date="2018-10" db="UniProtKB">
        <authorList>
            <consortium name="EnsemblPlants"/>
        </authorList>
    </citation>
    <scope>IDENTIFICATION</scope>
</reference>
<evidence type="ECO:0000256" key="2">
    <source>
        <dbReference type="ARBA" id="ARBA00010846"/>
    </source>
</evidence>
<evidence type="ECO:0000313" key="5">
    <source>
        <dbReference type="EnsemblPlants" id="TraesCS7D02G459500.1.cds1"/>
    </source>
</evidence>
<dbReference type="InterPro" id="IPR000210">
    <property type="entry name" value="BTB/POZ_dom"/>
</dbReference>
<dbReference type="Gramene" id="TraesNOR7D03G04511670.2">
    <property type="protein sequence ID" value="TraesNOR7D03G04511670.2.CDS1"/>
    <property type="gene ID" value="TraesNOR7D03G04511670"/>
</dbReference>
<dbReference type="InterPro" id="IPR045005">
    <property type="entry name" value="BPM1-6"/>
</dbReference>
<evidence type="ECO:0008006" key="7">
    <source>
        <dbReference type="Google" id="ProtNLM"/>
    </source>
</evidence>
<proteinExistence type="inferred from homology"/>
<dbReference type="RefSeq" id="XP_044437967.1">
    <property type="nucleotide sequence ID" value="XM_044582032.1"/>
</dbReference>
<dbReference type="Gramene" id="TraesARI7D03G04539250.2">
    <property type="protein sequence ID" value="TraesARI7D03G04539250.2.CDS1"/>
    <property type="gene ID" value="TraesARI7D03G04539250"/>
</dbReference>
<feature type="domain" description="MATH" evidence="4">
    <location>
        <begin position="14"/>
        <end position="141"/>
    </location>
</feature>
<dbReference type="CDD" id="cd00121">
    <property type="entry name" value="MATH"/>
    <property type="match status" value="1"/>
</dbReference>
<dbReference type="InterPro" id="IPR008974">
    <property type="entry name" value="TRAF-like"/>
</dbReference>
<dbReference type="Gramene" id="TraesCLE_scaffold_040006_01G000200.1">
    <property type="protein sequence ID" value="TraesCLE_scaffold_040006_01G000200.1"/>
    <property type="gene ID" value="TraesCLE_scaffold_040006_01G000200"/>
</dbReference>
<name>A0A3B6TXI7_WHEAT</name>
<dbReference type="OrthoDB" id="6359816at2759"/>
<dbReference type="Pfam" id="PF22486">
    <property type="entry name" value="MATH_2"/>
    <property type="match status" value="1"/>
</dbReference>
<dbReference type="Gene3D" id="1.25.40.420">
    <property type="match status" value="1"/>
</dbReference>
<dbReference type="Gramene" id="TraesNOR7D03G04511670.3">
    <property type="protein sequence ID" value="TraesNOR7D03G04511670.3.CDS1"/>
    <property type="gene ID" value="TraesNOR7D03G04511670"/>
</dbReference>
<dbReference type="EnsemblPlants" id="TraesCS7D02G459500.1">
    <property type="protein sequence ID" value="TraesCS7D02G459500.1.cds1"/>
    <property type="gene ID" value="TraesCS7D02G459500"/>
</dbReference>
<reference evidence="5" key="1">
    <citation type="submission" date="2018-08" db="EMBL/GenBank/DDBJ databases">
        <authorList>
            <person name="Rossello M."/>
        </authorList>
    </citation>
    <scope>NUCLEOTIDE SEQUENCE [LARGE SCALE GENOMIC DNA]</scope>
    <source>
        <strain evidence="5">cv. Chinese Spring</strain>
    </source>
</reference>
<protein>
    <recommendedName>
        <fullName evidence="7">BTB domain-containing protein</fullName>
    </recommendedName>
</protein>
<dbReference type="Gramene" id="TraesPARA_EIv1.0_2619530.1">
    <property type="protein sequence ID" value="TraesPARA_EIv1.0_2619530.1.CDS1"/>
    <property type="gene ID" value="TraesPARA_EIv1.0_2619530"/>
</dbReference>
<dbReference type="Gramene" id="TraesMAC7D03G04454430.2">
    <property type="protein sequence ID" value="TraesMAC7D03G04454430.2.CDS1"/>
    <property type="gene ID" value="TraesMAC7D03G04454430"/>
</dbReference>
<dbReference type="Gramene" id="TraesPARA_EIv1.0_2619530.3">
    <property type="protein sequence ID" value="TraesPARA_EIv1.0_2619530.3.CDS1"/>
    <property type="gene ID" value="TraesPARA_EIv1.0_2619530"/>
</dbReference>
<dbReference type="Pfam" id="PF00651">
    <property type="entry name" value="BTB"/>
    <property type="match status" value="1"/>
</dbReference>
<dbReference type="InterPro" id="IPR011333">
    <property type="entry name" value="SKP1/BTB/POZ_sf"/>
</dbReference>
<dbReference type="Gramene" id="TraesJAG7D03G04445500.1">
    <property type="protein sequence ID" value="TraesJAG7D03G04445500.1.CDS1"/>
    <property type="gene ID" value="TraesJAG7D03G04445500"/>
</dbReference>
<dbReference type="Gramene" id="TraesJAG7D03G04445500.2">
    <property type="protein sequence ID" value="TraesJAG7D03G04445500.2.CDS1"/>
    <property type="gene ID" value="TraesJAG7D03G04445500"/>
</dbReference>
<dbReference type="PROSITE" id="PS50144">
    <property type="entry name" value="MATH"/>
    <property type="match status" value="1"/>
</dbReference>
<dbReference type="Gramene" id="TraesWEE_scaffold_033959_01G000700.1">
    <property type="protein sequence ID" value="TraesWEE_scaffold_033959_01G000700.1"/>
    <property type="gene ID" value="TraesWEE_scaffold_033959_01G000700"/>
</dbReference>
<dbReference type="GeneID" id="123164523"/>
<dbReference type="PANTHER" id="PTHR26379">
    <property type="entry name" value="BTB/POZ AND MATH DOMAIN-CONTAINING PROTEIN 1"/>
    <property type="match status" value="1"/>
</dbReference>
<accession>A0A3B6TXI7</accession>
<dbReference type="AlphaFoldDB" id="A0A3B6TXI7"/>
<dbReference type="Gramene" id="TraesJUL7D03G04506990.1">
    <property type="protein sequence ID" value="TraesJUL7D03G04506990.1.CDS1"/>
    <property type="gene ID" value="TraesJUL7D03G04506990"/>
</dbReference>
<comment type="similarity">
    <text evidence="2">Belongs to the Tdpoz family.</text>
</comment>
<dbReference type="Gramene" id="TraesSYM7D03G04516550.3">
    <property type="protein sequence ID" value="TraesSYM7D03G04516550.3.CDS1"/>
    <property type="gene ID" value="TraesSYM7D03G04516550"/>
</dbReference>
<dbReference type="Gramene" id="TraesKAR7D01G0417810.1">
    <property type="protein sequence ID" value="cds.TraesKAR7D01G0417810.1"/>
    <property type="gene ID" value="TraesKAR7D01G0417810"/>
</dbReference>
<dbReference type="Gramene" id="TraesNOR7D03G04511670.1">
    <property type="protein sequence ID" value="TraesNOR7D03G04511670.1.CDS1"/>
    <property type="gene ID" value="TraesNOR7D03G04511670"/>
</dbReference>
<gene>
    <name evidence="5" type="primary">LOC123164523</name>
</gene>
<dbReference type="Gramene" id="TraesCS7D03G1090300.1">
    <property type="protein sequence ID" value="TraesCS7D03G1090300.1.CDS1"/>
    <property type="gene ID" value="TraesCS7D03G1090300"/>
</dbReference>
<comment type="pathway">
    <text evidence="1">Protein modification; protein ubiquitination.</text>
</comment>
<dbReference type="Gramene" id="TraesSYM7D03G04516550.1">
    <property type="protein sequence ID" value="TraesSYM7D03G04516550.1.CDS1"/>
    <property type="gene ID" value="TraesSYM7D03G04516550"/>
</dbReference>